<accession>A0A5P3AHD2</accession>
<proteinExistence type="predicted"/>
<feature type="transmembrane region" description="Helical" evidence="1">
    <location>
        <begin position="150"/>
        <end position="171"/>
    </location>
</feature>
<keyword evidence="1" id="KW-1133">Transmembrane helix</keyword>
<dbReference type="EMBL" id="CP031598">
    <property type="protein sequence ID" value="QEW27738.1"/>
    <property type="molecule type" value="Genomic_DNA"/>
</dbReference>
<reference evidence="2 3" key="1">
    <citation type="submission" date="2018-08" db="EMBL/GenBank/DDBJ databases">
        <title>Genetic Globetrotter - A new plasmid hitch-hiking vast phylogenetic and geographic distances.</title>
        <authorList>
            <person name="Vollmers J."/>
            <person name="Petersen J."/>
        </authorList>
    </citation>
    <scope>NUCLEOTIDE SEQUENCE [LARGE SCALE GENOMIC DNA]</scope>
    <source>
        <strain evidence="2 3">DSM 26383</strain>
    </source>
</reference>
<sequence length="257" mass="28964">MGADRLWIGVMSEDAPLPPVSMLRLFFRMGGWFVVGVTVAFLGVTAVAQLFFGAAQRFEAEGRPVVALVTEKRVAEGRDSDGDRTVTYWLTLEYVTGAGEEIRQATTVNVGEYRAAEEGEALEIWYLESEPTRVEVTKGENAGSARVFRVMSLVLGVIWLGLFWLVGRWVVEAVRARRYGACERAEVTEVYRTAISVNNRPRYRVKWRDGQGRPGQSLLETRRDVEEVRPGDRVRVYQGLKRAWWAKDIGDRDDTAG</sequence>
<name>A0A5P3AHD2_9RHOB</name>
<organism evidence="2 3">
    <name type="scientific">Roseovarius indicus</name>
    <dbReference type="NCBI Taxonomy" id="540747"/>
    <lineage>
        <taxon>Bacteria</taxon>
        <taxon>Pseudomonadati</taxon>
        <taxon>Pseudomonadota</taxon>
        <taxon>Alphaproteobacteria</taxon>
        <taxon>Rhodobacterales</taxon>
        <taxon>Roseobacteraceae</taxon>
        <taxon>Roseovarius</taxon>
    </lineage>
</organism>
<gene>
    <name evidence="2" type="ORF">RIdsm_03557</name>
</gene>
<dbReference type="KEGG" id="rid:RIdsm_03557"/>
<keyword evidence="1" id="KW-0472">Membrane</keyword>
<evidence type="ECO:0000313" key="3">
    <source>
        <dbReference type="Proteomes" id="UP000325785"/>
    </source>
</evidence>
<evidence type="ECO:0008006" key="4">
    <source>
        <dbReference type="Google" id="ProtNLM"/>
    </source>
</evidence>
<keyword evidence="1" id="KW-0812">Transmembrane</keyword>
<feature type="transmembrane region" description="Helical" evidence="1">
    <location>
        <begin position="31"/>
        <end position="52"/>
    </location>
</feature>
<dbReference type="AlphaFoldDB" id="A0A5P3AHD2"/>
<protein>
    <recommendedName>
        <fullName evidence="4">DUF3592 domain-containing protein</fullName>
    </recommendedName>
</protein>
<dbReference type="Proteomes" id="UP000325785">
    <property type="component" value="Chromosome"/>
</dbReference>
<evidence type="ECO:0000256" key="1">
    <source>
        <dbReference type="SAM" id="Phobius"/>
    </source>
</evidence>
<evidence type="ECO:0000313" key="2">
    <source>
        <dbReference type="EMBL" id="QEW27738.1"/>
    </source>
</evidence>